<dbReference type="AlphaFoldDB" id="A0AAD9KBU5"/>
<dbReference type="InterPro" id="IPR052789">
    <property type="entry name" value="SSUH2_homolog"/>
</dbReference>
<proteinExistence type="predicted"/>
<dbReference type="Proteomes" id="UP001208570">
    <property type="component" value="Unassembled WGS sequence"/>
</dbReference>
<accession>A0AAD9KBU5</accession>
<name>A0AAD9KBU5_9ANNE</name>
<dbReference type="PANTHER" id="PTHR48465:SF1">
    <property type="entry name" value="PROTEIN SSUH2 HOMOLOG"/>
    <property type="match status" value="1"/>
</dbReference>
<dbReference type="EMBL" id="JAODUP010000018">
    <property type="protein sequence ID" value="KAK2168306.1"/>
    <property type="molecule type" value="Genomic_DNA"/>
</dbReference>
<sequence>MQKRVVKRAFYQSLSILAFVKSGTCNKQVPLVFILMSGKRRSDYVAVLKSIIDLLPRSLVVCRIVLDFEAPMWEAVSIDRSFYKWCKMRGNPPAGSGWQPPAGSVPGVAPGYQPHGNPVTGAVASAPPMNQMEPIPGYNPDLLQGVSRFLTHNVSFPVLNEESAREALLDEVSHHCCYGKTAAQELEIVGLVPNVAFHYILESFTESRVTNWAVEPYQGHPIDGPHNGPAPTPWEVQVIPQQNFKDSTASVEVPHTATVKELVEGFVRDVMEPVRRYVMDAMVKDISGLQKTHNLRYKFVTHVMESVTKYVTCVVEVVPQFVVLALEELNSNAISN</sequence>
<evidence type="ECO:0000313" key="1">
    <source>
        <dbReference type="EMBL" id="KAK2168306.1"/>
    </source>
</evidence>
<protein>
    <submittedName>
        <fullName evidence="1">Uncharacterized protein</fullName>
    </submittedName>
</protein>
<organism evidence="1 2">
    <name type="scientific">Paralvinella palmiformis</name>
    <dbReference type="NCBI Taxonomy" id="53620"/>
    <lineage>
        <taxon>Eukaryota</taxon>
        <taxon>Metazoa</taxon>
        <taxon>Spiralia</taxon>
        <taxon>Lophotrochozoa</taxon>
        <taxon>Annelida</taxon>
        <taxon>Polychaeta</taxon>
        <taxon>Sedentaria</taxon>
        <taxon>Canalipalpata</taxon>
        <taxon>Terebellida</taxon>
        <taxon>Terebelliformia</taxon>
        <taxon>Alvinellidae</taxon>
        <taxon>Paralvinella</taxon>
    </lineage>
</organism>
<evidence type="ECO:0000313" key="2">
    <source>
        <dbReference type="Proteomes" id="UP001208570"/>
    </source>
</evidence>
<dbReference type="PANTHER" id="PTHR48465">
    <property type="entry name" value="PROTEIN SSUH2 HOMOLOG"/>
    <property type="match status" value="1"/>
</dbReference>
<comment type="caution">
    <text evidence="1">The sequence shown here is derived from an EMBL/GenBank/DDBJ whole genome shotgun (WGS) entry which is preliminary data.</text>
</comment>
<gene>
    <name evidence="1" type="ORF">LSH36_18g06023</name>
</gene>
<reference evidence="1" key="1">
    <citation type="journal article" date="2023" name="Mol. Biol. Evol.">
        <title>Third-Generation Sequencing Reveals the Adaptive Role of the Epigenome in Three Deep-Sea Polychaetes.</title>
        <authorList>
            <person name="Perez M."/>
            <person name="Aroh O."/>
            <person name="Sun Y."/>
            <person name="Lan Y."/>
            <person name="Juniper S.K."/>
            <person name="Young C.R."/>
            <person name="Angers B."/>
            <person name="Qian P.Y."/>
        </authorList>
    </citation>
    <scope>NUCLEOTIDE SEQUENCE</scope>
    <source>
        <strain evidence="1">P08H-3</strain>
    </source>
</reference>
<keyword evidence="2" id="KW-1185">Reference proteome</keyword>